<reference evidence="1 2" key="1">
    <citation type="journal article" date="2016" name="Int. J. Syst. Evol. Microbiol.">
        <title>Peptococcus simiae sp. nov., isolated from rhesus macaque faeces and emended description of the genus Peptococcus.</title>
        <authorList>
            <person name="Shkoporov A.N."/>
            <person name="Efimov B.A."/>
            <person name="Kondova I."/>
            <person name="Ouwerling B."/>
            <person name="Chaplin A.V."/>
            <person name="Shcherbakova V.A."/>
            <person name="Langermans J.A.M."/>
        </authorList>
    </citation>
    <scope>NUCLEOTIDE SEQUENCE [LARGE SCALE GENOMIC DNA]</scope>
    <source>
        <strain evidence="1 2">M108</strain>
    </source>
</reference>
<proteinExistence type="predicted"/>
<keyword evidence="2" id="KW-1185">Reference proteome</keyword>
<protein>
    <submittedName>
        <fullName evidence="1">Uncharacterized protein</fullName>
    </submittedName>
</protein>
<name>A0ABW9GZK5_9FIRM</name>
<gene>
    <name evidence="1" type="ORF">ACKQTC_03035</name>
</gene>
<comment type="caution">
    <text evidence="1">The sequence shown here is derived from an EMBL/GenBank/DDBJ whole genome shotgun (WGS) entry which is preliminary data.</text>
</comment>
<evidence type="ECO:0000313" key="2">
    <source>
        <dbReference type="Proteomes" id="UP001631949"/>
    </source>
</evidence>
<dbReference type="EMBL" id="JBJUVG010000003">
    <property type="protein sequence ID" value="MFM9413336.1"/>
    <property type="molecule type" value="Genomic_DNA"/>
</dbReference>
<dbReference type="RefSeq" id="WP_408976955.1">
    <property type="nucleotide sequence ID" value="NZ_JBJUVG010000003.1"/>
</dbReference>
<organism evidence="1 2">
    <name type="scientific">Peptococcus simiae</name>
    <dbReference type="NCBI Taxonomy" id="1643805"/>
    <lineage>
        <taxon>Bacteria</taxon>
        <taxon>Bacillati</taxon>
        <taxon>Bacillota</taxon>
        <taxon>Clostridia</taxon>
        <taxon>Eubacteriales</taxon>
        <taxon>Peptococcaceae</taxon>
        <taxon>Peptococcus</taxon>
    </lineage>
</organism>
<sequence length="158" mass="18174">MTADVIDAYARDLAIKLRPYIRQQLESKLQVLTFCEPSDDEIEAIAWEGIVDLLYDCNRTDIPSHAELRLARWLALKVLVQDASFSRARALAEEAESTTGTVQSVTALSTKVDYAVPDKKSRQLESQLRAYEAKADDIYRKLVHSLRRFPRWPRRSYD</sequence>
<evidence type="ECO:0000313" key="1">
    <source>
        <dbReference type="EMBL" id="MFM9413336.1"/>
    </source>
</evidence>
<accession>A0ABW9GZK5</accession>
<dbReference type="Proteomes" id="UP001631949">
    <property type="component" value="Unassembled WGS sequence"/>
</dbReference>